<evidence type="ECO:0000256" key="4">
    <source>
        <dbReference type="ARBA" id="ARBA00022525"/>
    </source>
</evidence>
<evidence type="ECO:0000256" key="2">
    <source>
        <dbReference type="ARBA" id="ARBA00004442"/>
    </source>
</evidence>
<evidence type="ECO:0008006" key="11">
    <source>
        <dbReference type="Google" id="ProtNLM"/>
    </source>
</evidence>
<evidence type="ECO:0000256" key="6">
    <source>
        <dbReference type="ARBA" id="ARBA00023136"/>
    </source>
</evidence>
<evidence type="ECO:0000256" key="7">
    <source>
        <dbReference type="ARBA" id="ARBA00023237"/>
    </source>
</evidence>
<dbReference type="InterPro" id="IPR011050">
    <property type="entry name" value="Pectin_lyase_fold/virulence"/>
</dbReference>
<keyword evidence="5 8" id="KW-0732">Signal</keyword>
<feature type="chain" id="PRO_5045635493" description="Right handed beta helix domain-containing protein" evidence="8">
    <location>
        <begin position="24"/>
        <end position="351"/>
    </location>
</feature>
<organism evidence="9 10">
    <name type="scientific">Tritrichomonas musculus</name>
    <dbReference type="NCBI Taxonomy" id="1915356"/>
    <lineage>
        <taxon>Eukaryota</taxon>
        <taxon>Metamonada</taxon>
        <taxon>Parabasalia</taxon>
        <taxon>Tritrichomonadida</taxon>
        <taxon>Tritrichomonadidae</taxon>
        <taxon>Tritrichomonas</taxon>
    </lineage>
</organism>
<evidence type="ECO:0000256" key="1">
    <source>
        <dbReference type="ARBA" id="ARBA00004196"/>
    </source>
</evidence>
<evidence type="ECO:0000313" key="10">
    <source>
        <dbReference type="Proteomes" id="UP001470230"/>
    </source>
</evidence>
<reference evidence="9 10" key="1">
    <citation type="submission" date="2024-04" db="EMBL/GenBank/DDBJ databases">
        <title>Tritrichomonas musculus Genome.</title>
        <authorList>
            <person name="Alves-Ferreira E."/>
            <person name="Grigg M."/>
            <person name="Lorenzi H."/>
            <person name="Galac M."/>
        </authorList>
    </citation>
    <scope>NUCLEOTIDE SEQUENCE [LARGE SCALE GENOMIC DNA]</scope>
    <source>
        <strain evidence="9 10">EAF2021</strain>
    </source>
</reference>
<comment type="subcellular location">
    <subcellularLocation>
        <location evidence="1">Cell envelope</location>
    </subcellularLocation>
    <subcellularLocation>
        <location evidence="2">Cell outer membrane</location>
    </subcellularLocation>
    <subcellularLocation>
        <location evidence="3">Secreted</location>
    </subcellularLocation>
</comment>
<protein>
    <recommendedName>
        <fullName evidence="11">Right handed beta helix domain-containing protein</fullName>
    </recommendedName>
</protein>
<keyword evidence="10" id="KW-1185">Reference proteome</keyword>
<keyword evidence="6" id="KW-0472">Membrane</keyword>
<evidence type="ECO:0000256" key="3">
    <source>
        <dbReference type="ARBA" id="ARBA00004613"/>
    </source>
</evidence>
<name>A0ABR2JV00_9EUKA</name>
<dbReference type="SUPFAM" id="SSF51126">
    <property type="entry name" value="Pectin lyase-like"/>
    <property type="match status" value="1"/>
</dbReference>
<gene>
    <name evidence="9" type="ORF">M9Y10_045280</name>
</gene>
<dbReference type="InterPro" id="IPR012334">
    <property type="entry name" value="Pectin_lyas_fold"/>
</dbReference>
<keyword evidence="4" id="KW-0964">Secreted</keyword>
<evidence type="ECO:0000256" key="5">
    <source>
        <dbReference type="ARBA" id="ARBA00022729"/>
    </source>
</evidence>
<evidence type="ECO:0000313" key="9">
    <source>
        <dbReference type="EMBL" id="KAK8882638.1"/>
    </source>
</evidence>
<comment type="caution">
    <text evidence="9">The sequence shown here is derived from an EMBL/GenBank/DDBJ whole genome shotgun (WGS) entry which is preliminary data.</text>
</comment>
<dbReference type="Gene3D" id="2.160.20.10">
    <property type="entry name" value="Single-stranded right-handed beta-helix, Pectin lyase-like"/>
    <property type="match status" value="1"/>
</dbReference>
<dbReference type="PANTHER" id="PTHR11319:SF35">
    <property type="entry name" value="OUTER MEMBRANE PROTEIN PMPC-RELATED"/>
    <property type="match status" value="1"/>
</dbReference>
<dbReference type="PANTHER" id="PTHR11319">
    <property type="entry name" value="G PROTEIN-COUPLED RECEPTOR-RELATED"/>
    <property type="match status" value="1"/>
</dbReference>
<accession>A0ABR2JV00</accession>
<dbReference type="Proteomes" id="UP001470230">
    <property type="component" value="Unassembled WGS sequence"/>
</dbReference>
<evidence type="ECO:0000256" key="8">
    <source>
        <dbReference type="SAM" id="SignalP"/>
    </source>
</evidence>
<keyword evidence="7" id="KW-0998">Cell outer membrane</keyword>
<dbReference type="InterPro" id="IPR003368">
    <property type="entry name" value="POMP_repeat"/>
</dbReference>
<dbReference type="NCBIfam" id="TIGR01376">
    <property type="entry name" value="POMP_repeat"/>
    <property type="match status" value="1"/>
</dbReference>
<feature type="signal peptide" evidence="8">
    <location>
        <begin position="1"/>
        <end position="23"/>
    </location>
</feature>
<dbReference type="EMBL" id="JAPFFF010000009">
    <property type="protein sequence ID" value="KAK8882638.1"/>
    <property type="molecule type" value="Genomic_DNA"/>
</dbReference>
<proteinExistence type="predicted"/>
<sequence>MFFFFFASLILSRDLRELHVADGADGDCLTLACSFDKAQNILLNGDTLIFEDQKISITSFPSAISDLIHAAMFMNVTFRGKDDKTIFDGRFMAGESLFSADSSARFAWVKIKGFTFVNFEKPVMMRLKSETPWPLVIFKDCTFKNNKQDIFNLKGGTFEFDNCVFQDNIHRPIKAVTEAIVDLTDCVFQHSESMFFFDCDVILKNCQFVENFGNRGGALYLSKVTLNIDACKFIRNKAKNNGGAIYIRESIDDYQSEIQRSCFIDNTAGVNGTAFYGYWADVILHDNCFSDSEENAIFEFRSNNTKSKNEFNSRCSELSKLNPVTEDFDPVKADPDYDIDVNVEPNSWIEL</sequence>